<gene>
    <name evidence="2" type="ORF">SAMN04489757_102179</name>
</gene>
<evidence type="ECO:0000256" key="1">
    <source>
        <dbReference type="SAM" id="Phobius"/>
    </source>
</evidence>
<dbReference type="STRING" id="1527.SAMN04489757_102179"/>
<evidence type="ECO:0000313" key="2">
    <source>
        <dbReference type="EMBL" id="SFN82859.1"/>
    </source>
</evidence>
<dbReference type="Pfam" id="PF21844">
    <property type="entry name" value="DUF6903"/>
    <property type="match status" value="1"/>
</dbReference>
<keyword evidence="3" id="KW-1185">Reference proteome</keyword>
<protein>
    <submittedName>
        <fullName evidence="2">Uncharacterized protein</fullName>
    </submittedName>
</protein>
<reference evidence="2 3" key="1">
    <citation type="submission" date="2016-10" db="EMBL/GenBank/DDBJ databases">
        <authorList>
            <person name="de Groot N.N."/>
        </authorList>
    </citation>
    <scope>NUCLEOTIDE SEQUENCE [LARGE SCALE GENOMIC DNA]</scope>
    <source>
        <strain evidence="2 3">DSM 1283</strain>
    </source>
</reference>
<evidence type="ECO:0000313" key="3">
    <source>
        <dbReference type="Proteomes" id="UP000198806"/>
    </source>
</evidence>
<name>A0A1I5C779_9FIRM</name>
<dbReference type="RefSeq" id="WP_170847858.1">
    <property type="nucleotide sequence ID" value="NZ_BAABFM010000017.1"/>
</dbReference>
<organism evidence="2 3">
    <name type="scientific">Anaerocolumna aminovalerica</name>
    <dbReference type="NCBI Taxonomy" id="1527"/>
    <lineage>
        <taxon>Bacteria</taxon>
        <taxon>Bacillati</taxon>
        <taxon>Bacillota</taxon>
        <taxon>Clostridia</taxon>
        <taxon>Lachnospirales</taxon>
        <taxon>Lachnospiraceae</taxon>
        <taxon>Anaerocolumna</taxon>
    </lineage>
</organism>
<sequence length="58" mass="6529">MENTLKVLAVILKCICLVICVGLVIVGQKNISYKGLYTMLAGLCGILLLLYFYNRKYK</sequence>
<dbReference type="InterPro" id="IPR054198">
    <property type="entry name" value="DUF6903"/>
</dbReference>
<keyword evidence="1" id="KW-0812">Transmembrane</keyword>
<feature type="transmembrane region" description="Helical" evidence="1">
    <location>
        <begin position="7"/>
        <end position="27"/>
    </location>
</feature>
<keyword evidence="1" id="KW-0472">Membrane</keyword>
<dbReference type="Proteomes" id="UP000198806">
    <property type="component" value="Unassembled WGS sequence"/>
</dbReference>
<dbReference type="EMBL" id="FOWD01000002">
    <property type="protein sequence ID" value="SFN82859.1"/>
    <property type="molecule type" value="Genomic_DNA"/>
</dbReference>
<dbReference type="AlphaFoldDB" id="A0A1I5C779"/>
<accession>A0A1I5C779</accession>
<proteinExistence type="predicted"/>
<feature type="transmembrane region" description="Helical" evidence="1">
    <location>
        <begin position="33"/>
        <end position="53"/>
    </location>
</feature>
<keyword evidence="1" id="KW-1133">Transmembrane helix</keyword>